<feature type="transmembrane region" description="Helical" evidence="8">
    <location>
        <begin position="336"/>
        <end position="355"/>
    </location>
</feature>
<dbReference type="PROSITE" id="PS50850">
    <property type="entry name" value="MFS"/>
    <property type="match status" value="1"/>
</dbReference>
<dbReference type="Proteomes" id="UP001519921">
    <property type="component" value="Unassembled WGS sequence"/>
</dbReference>
<evidence type="ECO:0000313" key="10">
    <source>
        <dbReference type="EMBL" id="MBW6410725.1"/>
    </source>
</evidence>
<feature type="transmembrane region" description="Helical" evidence="8">
    <location>
        <begin position="140"/>
        <end position="164"/>
    </location>
</feature>
<keyword evidence="6 8" id="KW-1133">Transmembrane helix</keyword>
<gene>
    <name evidence="10" type="ORF">KYD98_11535</name>
</gene>
<dbReference type="Gene3D" id="1.20.1720.10">
    <property type="entry name" value="Multidrug resistance protein D"/>
    <property type="match status" value="1"/>
</dbReference>
<dbReference type="PRINTS" id="PR01036">
    <property type="entry name" value="TCRTETB"/>
</dbReference>
<dbReference type="PANTHER" id="PTHR42718:SF9">
    <property type="entry name" value="MAJOR FACILITATOR SUPERFAMILY MULTIDRUG TRANSPORTER MFSC"/>
    <property type="match status" value="1"/>
</dbReference>
<comment type="subcellular location">
    <subcellularLocation>
        <location evidence="1">Cell membrane</location>
        <topology evidence="1">Multi-pass membrane protein</topology>
    </subcellularLocation>
</comment>
<keyword evidence="3" id="KW-0813">Transport</keyword>
<evidence type="ECO:0000256" key="3">
    <source>
        <dbReference type="ARBA" id="ARBA00022448"/>
    </source>
</evidence>
<evidence type="ECO:0000259" key="9">
    <source>
        <dbReference type="PROSITE" id="PS50850"/>
    </source>
</evidence>
<protein>
    <submittedName>
        <fullName evidence="10">MFS transporter</fullName>
    </submittedName>
</protein>
<evidence type="ECO:0000256" key="5">
    <source>
        <dbReference type="ARBA" id="ARBA00022692"/>
    </source>
</evidence>
<dbReference type="CDD" id="cd17321">
    <property type="entry name" value="MFS_MMR_MDR_like"/>
    <property type="match status" value="1"/>
</dbReference>
<feature type="transmembrane region" description="Helical" evidence="8">
    <location>
        <begin position="308"/>
        <end position="329"/>
    </location>
</feature>
<feature type="transmembrane region" description="Helical" evidence="8">
    <location>
        <begin position="111"/>
        <end position="128"/>
    </location>
</feature>
<feature type="transmembrane region" description="Helical" evidence="8">
    <location>
        <begin position="203"/>
        <end position="223"/>
    </location>
</feature>
<feature type="transmembrane region" description="Helical" evidence="8">
    <location>
        <begin position="229"/>
        <end position="252"/>
    </location>
</feature>
<dbReference type="RefSeq" id="WP_219780192.1">
    <property type="nucleotide sequence ID" value="NZ_JAHXPT010000009.1"/>
</dbReference>
<reference evidence="10 11" key="1">
    <citation type="submission" date="2021-07" db="EMBL/GenBank/DDBJ databases">
        <title>Clostridium weizhouense sp. nov., an anaerobic bacterium isolated from activated sludge of Petroleum wastewater.</title>
        <authorList>
            <person name="Li Q."/>
        </authorList>
    </citation>
    <scope>NUCLEOTIDE SEQUENCE [LARGE SCALE GENOMIC DNA]</scope>
    <source>
        <strain evidence="10 11">YB-6</strain>
    </source>
</reference>
<comment type="similarity">
    <text evidence="2">Belongs to the major facilitator superfamily. EmrB family.</text>
</comment>
<proteinExistence type="inferred from homology"/>
<dbReference type="Gene3D" id="1.20.1250.20">
    <property type="entry name" value="MFS general substrate transporter like domains"/>
    <property type="match status" value="1"/>
</dbReference>
<feature type="transmembrane region" description="Helical" evidence="8">
    <location>
        <begin position="361"/>
        <end position="378"/>
    </location>
</feature>
<evidence type="ECO:0000256" key="7">
    <source>
        <dbReference type="ARBA" id="ARBA00023136"/>
    </source>
</evidence>
<name>A0ABS7APY0_9CLOT</name>
<keyword evidence="5 8" id="KW-0812">Transmembrane</keyword>
<feature type="transmembrane region" description="Helical" evidence="8">
    <location>
        <begin position="50"/>
        <end position="70"/>
    </location>
</feature>
<feature type="transmembrane region" description="Helical" evidence="8">
    <location>
        <begin position="399"/>
        <end position="423"/>
    </location>
</feature>
<keyword evidence="7 8" id="KW-0472">Membrane</keyword>
<evidence type="ECO:0000256" key="2">
    <source>
        <dbReference type="ARBA" id="ARBA00008537"/>
    </source>
</evidence>
<feature type="transmembrane region" description="Helical" evidence="8">
    <location>
        <begin position="443"/>
        <end position="468"/>
    </location>
</feature>
<dbReference type="InterPro" id="IPR036259">
    <property type="entry name" value="MFS_trans_sf"/>
</dbReference>
<dbReference type="NCBIfam" id="TIGR00711">
    <property type="entry name" value="efflux_EmrB"/>
    <property type="match status" value="1"/>
</dbReference>
<feature type="transmembrane region" description="Helical" evidence="8">
    <location>
        <begin position="12"/>
        <end position="38"/>
    </location>
</feature>
<evidence type="ECO:0000256" key="1">
    <source>
        <dbReference type="ARBA" id="ARBA00004651"/>
    </source>
</evidence>
<comment type="caution">
    <text evidence="10">The sequence shown here is derived from an EMBL/GenBank/DDBJ whole genome shotgun (WGS) entry which is preliminary data.</text>
</comment>
<dbReference type="PANTHER" id="PTHR42718">
    <property type="entry name" value="MAJOR FACILITATOR SUPERFAMILY MULTIDRUG TRANSPORTER MFSC"/>
    <property type="match status" value="1"/>
</dbReference>
<sequence>MTKTEKNNISRNNWIILAIVVMSPFMACLDSSIINVALPVMAKDLSTTMAGIQQIVTTYLIVISATILIFGRLGDIKGKTSVFKYGFIIFVLGSLLCGISTTLNFLTFSRIVQGIGAAMTMSTSQGIITHTFPKNERGRALGISGTFVALGTLLGPPLGGLIISIVSWEYIFLINVPIGTLAFIAAMKYLPKDKINLNTKQTLDYKGAILFLICIVSLFQGLLTGQKIGYNHITVILSFIIALVSFIIFIVLELKIEDPLVDLSIFKNRVFSINVFCAFLSFVGISCINIIQPFYLQDVLELSPGTTGFIMMGYPIVLTVIAPLSGYLADKIGSKILTLTGLMISAIGLFTMTILNEHSSFLIIIISLSIVALGNGIFQSPNNTLVMSSVEKSKLGIAGGLNALIRNLGFVFGVSFSTTVLYNRMSYKIGYRVLGYVEGRGDIFIYGMKWVYALAAIGCIIGFIISLIDKLEVRNIKKNNEPKITEQSI</sequence>
<dbReference type="InterPro" id="IPR020846">
    <property type="entry name" value="MFS_dom"/>
</dbReference>
<keyword evidence="4" id="KW-1003">Cell membrane</keyword>
<organism evidence="10 11">
    <name type="scientific">Clostridium weizhouense</name>
    <dbReference type="NCBI Taxonomy" id="2859781"/>
    <lineage>
        <taxon>Bacteria</taxon>
        <taxon>Bacillati</taxon>
        <taxon>Bacillota</taxon>
        <taxon>Clostridia</taxon>
        <taxon>Eubacteriales</taxon>
        <taxon>Clostridiaceae</taxon>
        <taxon>Clostridium</taxon>
    </lineage>
</organism>
<evidence type="ECO:0000313" key="11">
    <source>
        <dbReference type="Proteomes" id="UP001519921"/>
    </source>
</evidence>
<evidence type="ECO:0000256" key="6">
    <source>
        <dbReference type="ARBA" id="ARBA00022989"/>
    </source>
</evidence>
<feature type="transmembrane region" description="Helical" evidence="8">
    <location>
        <begin position="170"/>
        <end position="191"/>
    </location>
</feature>
<evidence type="ECO:0000256" key="8">
    <source>
        <dbReference type="SAM" id="Phobius"/>
    </source>
</evidence>
<dbReference type="EMBL" id="JAHXPT010000009">
    <property type="protein sequence ID" value="MBW6410725.1"/>
    <property type="molecule type" value="Genomic_DNA"/>
</dbReference>
<dbReference type="InterPro" id="IPR004638">
    <property type="entry name" value="EmrB-like"/>
</dbReference>
<dbReference type="InterPro" id="IPR011701">
    <property type="entry name" value="MFS"/>
</dbReference>
<dbReference type="Pfam" id="PF07690">
    <property type="entry name" value="MFS_1"/>
    <property type="match status" value="2"/>
</dbReference>
<evidence type="ECO:0000256" key="4">
    <source>
        <dbReference type="ARBA" id="ARBA00022475"/>
    </source>
</evidence>
<dbReference type="SUPFAM" id="SSF103473">
    <property type="entry name" value="MFS general substrate transporter"/>
    <property type="match status" value="1"/>
</dbReference>
<feature type="transmembrane region" description="Helical" evidence="8">
    <location>
        <begin position="82"/>
        <end position="105"/>
    </location>
</feature>
<feature type="domain" description="Major facilitator superfamily (MFS) profile" evidence="9">
    <location>
        <begin position="16"/>
        <end position="474"/>
    </location>
</feature>
<accession>A0ABS7APY0</accession>
<keyword evidence="11" id="KW-1185">Reference proteome</keyword>
<feature type="transmembrane region" description="Helical" evidence="8">
    <location>
        <begin position="273"/>
        <end position="296"/>
    </location>
</feature>